<reference evidence="1 2" key="1">
    <citation type="journal article" date="2008" name="Int. J. Syst. Evol. Microbiol.">
        <title>Neptunomonas japonica sp. nov., an Osedax japonicus symbiont-like bacterium isolated from sediment adjacent to sperm whale carcasses off Kagoshima, Japan.</title>
        <authorList>
            <person name="Miyazaki M."/>
            <person name="Nogi Y."/>
            <person name="Fujiwara Y."/>
            <person name="Kawato M."/>
            <person name="Kubokawa K."/>
            <person name="Horikoshi K."/>
        </authorList>
    </citation>
    <scope>NUCLEOTIDE SEQUENCE [LARGE SCALE GENOMIC DNA]</scope>
    <source>
        <strain evidence="1 2">JAMM 1380</strain>
    </source>
</reference>
<protein>
    <submittedName>
        <fullName evidence="1">V-type H+-transporting ATPase subunit</fullName>
    </submittedName>
</protein>
<dbReference type="Proteomes" id="UP000595332">
    <property type="component" value="Chromosome"/>
</dbReference>
<dbReference type="KEGG" id="njp:NEJAP_0468"/>
<gene>
    <name evidence="1" type="ORF">NEJAP_0468</name>
</gene>
<organism evidence="1 2">
    <name type="scientific">Neptunomonas japonica JAMM 1380</name>
    <dbReference type="NCBI Taxonomy" id="1441457"/>
    <lineage>
        <taxon>Bacteria</taxon>
        <taxon>Pseudomonadati</taxon>
        <taxon>Pseudomonadota</taxon>
        <taxon>Gammaproteobacteria</taxon>
        <taxon>Oceanospirillales</taxon>
        <taxon>Oceanospirillaceae</taxon>
        <taxon>Neptunomonas</taxon>
    </lineage>
</organism>
<dbReference type="RefSeq" id="WP_201349128.1">
    <property type="nucleotide sequence ID" value="NZ_AP014546.1"/>
</dbReference>
<evidence type="ECO:0000313" key="1">
    <source>
        <dbReference type="EMBL" id="BBB28425.1"/>
    </source>
</evidence>
<dbReference type="EMBL" id="AP014546">
    <property type="protein sequence ID" value="BBB28425.1"/>
    <property type="molecule type" value="Genomic_DNA"/>
</dbReference>
<sequence>MSQYYTLLTSLPHLPVLEKSRQLPISRLALESRLSMLCETDCAQLDAIEALYFPNPSVLSGLADREVVQAWKSALLLLESDVLKERIAYQLEIRSLLAALRYREAGGKNPDQFIGFGRWHSFIKNHWFEPFFGMDEFQPQIQKIARYLKENRPGHADKLLDQMLWQDLFYCEKQQGFSFSAVACYVLRWGIVSRYLSADADAALIKFDDVTRHLLMKTTFIDDLNQESANR</sequence>
<proteinExistence type="predicted"/>
<evidence type="ECO:0000313" key="2">
    <source>
        <dbReference type="Proteomes" id="UP000595332"/>
    </source>
</evidence>
<name>A0A7R6SV71_9GAMM</name>
<accession>A0A7R6SV71</accession>
<keyword evidence="2" id="KW-1185">Reference proteome</keyword>
<dbReference type="AlphaFoldDB" id="A0A7R6SV71"/>